<evidence type="ECO:0000259" key="1">
    <source>
        <dbReference type="SMART" id="SM00923"/>
    </source>
</evidence>
<dbReference type="RefSeq" id="WP_344348255.1">
    <property type="nucleotide sequence ID" value="NZ_BAAASM010000014.1"/>
</dbReference>
<comment type="caution">
    <text evidence="2">The sequence shown here is derived from an EMBL/GenBank/DDBJ whole genome shotgun (WGS) entry which is preliminary data.</text>
</comment>
<dbReference type="PANTHER" id="PTHR38444">
    <property type="entry name" value="ENTEROBACTIN BIOSYNTHESIS PROTEIN YBDZ"/>
    <property type="match status" value="1"/>
</dbReference>
<dbReference type="EMBL" id="JBHSOE010000007">
    <property type="protein sequence ID" value="MFC5655109.1"/>
    <property type="molecule type" value="Genomic_DNA"/>
</dbReference>
<protein>
    <submittedName>
        <fullName evidence="2">MbtH family protein</fullName>
    </submittedName>
</protein>
<gene>
    <name evidence="2" type="ORF">ACFP3J_06345</name>
</gene>
<dbReference type="InterPro" id="IPR038020">
    <property type="entry name" value="MbtH-like_sf"/>
</dbReference>
<dbReference type="Pfam" id="PF03621">
    <property type="entry name" value="MbtH"/>
    <property type="match status" value="1"/>
</dbReference>
<name>A0ABW0WDX1_STRNO</name>
<dbReference type="SMART" id="SM00923">
    <property type="entry name" value="MbtH"/>
    <property type="match status" value="1"/>
</dbReference>
<evidence type="ECO:0000313" key="2">
    <source>
        <dbReference type="EMBL" id="MFC5655109.1"/>
    </source>
</evidence>
<organism evidence="2 3">
    <name type="scientific">Streptomyces nogalater</name>
    <dbReference type="NCBI Taxonomy" id="38314"/>
    <lineage>
        <taxon>Bacteria</taxon>
        <taxon>Bacillati</taxon>
        <taxon>Actinomycetota</taxon>
        <taxon>Actinomycetes</taxon>
        <taxon>Kitasatosporales</taxon>
        <taxon>Streptomycetaceae</taxon>
        <taxon>Streptomyces</taxon>
    </lineage>
</organism>
<dbReference type="Gene3D" id="3.90.820.10">
    <property type="entry name" value="Structural Genomics, Unknown Function 30-nov-00 1gh9 Mol_id"/>
    <property type="match status" value="1"/>
</dbReference>
<feature type="domain" description="MbtH-like" evidence="1">
    <location>
        <begin position="2"/>
        <end position="48"/>
    </location>
</feature>
<accession>A0ABW0WDX1</accession>
<dbReference type="InterPro" id="IPR037407">
    <property type="entry name" value="MLP_fam"/>
</dbReference>
<dbReference type="PANTHER" id="PTHR38444:SF1">
    <property type="entry name" value="ENTEROBACTIN BIOSYNTHESIS PROTEIN YBDZ"/>
    <property type="match status" value="1"/>
</dbReference>
<dbReference type="Proteomes" id="UP001596065">
    <property type="component" value="Unassembled WGS sequence"/>
</dbReference>
<sequence length="62" mass="7049">MSELPQYAVVVNAEEQFSIWSAGREIPPGWRQTGFFGSKQQCLAHIAEVWVDMRPASLRENV</sequence>
<dbReference type="InterPro" id="IPR005153">
    <property type="entry name" value="MbtH-like_dom"/>
</dbReference>
<evidence type="ECO:0000313" key="3">
    <source>
        <dbReference type="Proteomes" id="UP001596065"/>
    </source>
</evidence>
<reference evidence="3" key="1">
    <citation type="journal article" date="2019" name="Int. J. Syst. Evol. Microbiol.">
        <title>The Global Catalogue of Microorganisms (GCM) 10K type strain sequencing project: providing services to taxonomists for standard genome sequencing and annotation.</title>
        <authorList>
            <consortium name="The Broad Institute Genomics Platform"/>
            <consortium name="The Broad Institute Genome Sequencing Center for Infectious Disease"/>
            <person name="Wu L."/>
            <person name="Ma J."/>
        </authorList>
    </citation>
    <scope>NUCLEOTIDE SEQUENCE [LARGE SCALE GENOMIC DNA]</scope>
    <source>
        <strain evidence="3">KCTC 5701</strain>
    </source>
</reference>
<keyword evidence="3" id="KW-1185">Reference proteome</keyword>
<proteinExistence type="predicted"/>
<dbReference type="SUPFAM" id="SSF160582">
    <property type="entry name" value="MbtH-like"/>
    <property type="match status" value="1"/>
</dbReference>